<evidence type="ECO:0000259" key="6">
    <source>
        <dbReference type="PROSITE" id="PS50089"/>
    </source>
</evidence>
<evidence type="ECO:0000313" key="10">
    <source>
        <dbReference type="Proteomes" id="UP000429607"/>
    </source>
</evidence>
<feature type="region of interest" description="Disordered" evidence="5">
    <location>
        <begin position="470"/>
        <end position="496"/>
    </location>
</feature>
<dbReference type="EMBL" id="QXFU01000367">
    <property type="protein sequence ID" value="KAE9035389.1"/>
    <property type="molecule type" value="Genomic_DNA"/>
</dbReference>
<dbReference type="GO" id="GO:0005789">
    <property type="term" value="C:endoplasmic reticulum membrane"/>
    <property type="evidence" value="ECO:0007669"/>
    <property type="project" value="TreeGrafter"/>
</dbReference>
<dbReference type="InterPro" id="IPR013083">
    <property type="entry name" value="Znf_RING/FYVE/PHD"/>
</dbReference>
<accession>A0A6A3MW52</accession>
<feature type="compositionally biased region" description="Acidic residues" evidence="5">
    <location>
        <begin position="767"/>
        <end position="776"/>
    </location>
</feature>
<feature type="compositionally biased region" description="Acidic residues" evidence="5">
    <location>
        <begin position="107"/>
        <end position="118"/>
    </location>
</feature>
<dbReference type="PROSITE" id="PS50089">
    <property type="entry name" value="ZF_RING_2"/>
    <property type="match status" value="1"/>
</dbReference>
<evidence type="ECO:0000256" key="1">
    <source>
        <dbReference type="ARBA" id="ARBA00022723"/>
    </source>
</evidence>
<dbReference type="SMART" id="SM00184">
    <property type="entry name" value="RING"/>
    <property type="match status" value="1"/>
</dbReference>
<dbReference type="GO" id="GO:0008270">
    <property type="term" value="F:zinc ion binding"/>
    <property type="evidence" value="ECO:0007669"/>
    <property type="project" value="UniProtKB-KW"/>
</dbReference>
<dbReference type="InterPro" id="IPR027370">
    <property type="entry name" value="Znf-RING_euk"/>
</dbReference>
<gene>
    <name evidence="8" type="ORF">PR001_g7319</name>
    <name evidence="7" type="ORF">PR002_g7605</name>
    <name evidence="9" type="ORF">PR003_g7865</name>
</gene>
<feature type="domain" description="RING-type" evidence="6">
    <location>
        <begin position="158"/>
        <end position="200"/>
    </location>
</feature>
<feature type="compositionally biased region" description="Acidic residues" evidence="5">
    <location>
        <begin position="36"/>
        <end position="88"/>
    </location>
</feature>
<feature type="region of interest" description="Disordered" evidence="5">
    <location>
        <begin position="1"/>
        <end position="132"/>
    </location>
</feature>
<feature type="compositionally biased region" description="Acidic residues" evidence="5">
    <location>
        <begin position="562"/>
        <end position="591"/>
    </location>
</feature>
<dbReference type="PROSITE" id="PS00518">
    <property type="entry name" value="ZF_RING_1"/>
    <property type="match status" value="1"/>
</dbReference>
<dbReference type="EMBL" id="QXFV01000362">
    <property type="protein sequence ID" value="KAE9039889.1"/>
    <property type="molecule type" value="Genomic_DNA"/>
</dbReference>
<dbReference type="Proteomes" id="UP000429607">
    <property type="component" value="Unassembled WGS sequence"/>
</dbReference>
<evidence type="ECO:0000313" key="7">
    <source>
        <dbReference type="EMBL" id="KAE9035389.1"/>
    </source>
</evidence>
<evidence type="ECO:0000313" key="8">
    <source>
        <dbReference type="EMBL" id="KAE9039889.1"/>
    </source>
</evidence>
<dbReference type="OrthoDB" id="6105938at2759"/>
<evidence type="ECO:0000313" key="11">
    <source>
        <dbReference type="Proteomes" id="UP000434957"/>
    </source>
</evidence>
<dbReference type="InterPro" id="IPR001841">
    <property type="entry name" value="Znf_RING"/>
</dbReference>
<dbReference type="Gene3D" id="3.30.40.10">
    <property type="entry name" value="Zinc/RING finger domain, C3HC4 (zinc finger)"/>
    <property type="match status" value="1"/>
</dbReference>
<evidence type="ECO:0000256" key="2">
    <source>
        <dbReference type="ARBA" id="ARBA00022771"/>
    </source>
</evidence>
<evidence type="ECO:0000313" key="9">
    <source>
        <dbReference type="EMBL" id="KAE9345616.1"/>
    </source>
</evidence>
<evidence type="ECO:0000256" key="3">
    <source>
        <dbReference type="ARBA" id="ARBA00022833"/>
    </source>
</evidence>
<dbReference type="Proteomes" id="UP000435112">
    <property type="component" value="Unassembled WGS sequence"/>
</dbReference>
<protein>
    <recommendedName>
        <fullName evidence="6">RING-type domain-containing protein</fullName>
    </recommendedName>
</protein>
<feature type="compositionally biased region" description="Acidic residues" evidence="5">
    <location>
        <begin position="611"/>
        <end position="629"/>
    </location>
</feature>
<comment type="caution">
    <text evidence="7">The sequence shown here is derived from an EMBL/GenBank/DDBJ whole genome shotgun (WGS) entry which is preliminary data.</text>
</comment>
<evidence type="ECO:0000256" key="5">
    <source>
        <dbReference type="SAM" id="MobiDB-lite"/>
    </source>
</evidence>
<sequence>MAAADDHVVDVTMERDDGQEEEEQEEEDHAVVLVEQQEEADAEHEEKEKDEDEDEEEEKEEQDVVEVDGDEEQEQQQQQDEESEDEDVQFVCSVEGTNGLQGAEKEEKEEEEEEEEADVVVLDNGESPSGERSRANMNALMAANGFVTPATLEAELQCIICQYAMFKPVSAVCGHSFCRVCLMNSFLTRSIEEAQCPICRVEILQPFAAKKSLASMFPINVTLWNLVQLLIPSVAERISSYQREEEEDFTRKLDQLDAKWKTFNLSEQAARYHGDHDEEDAGRWEEDHEGHDEYPVLKVEDSQDGNLHVSRNIVLDTNDENEDGYVNMRVGISIVEFPSVFELYNEHQECSVNVIKMEEDEEMADGMPFFMNENGDDDGFVCSSYYNEITLRVCDEGGNCVMERTRGARGGVVTFPGLRLDVPGGVYTFRFSDDLYGLKLSITTRLREPHEISDTPVADYISLINDEAGDASRRNRRRHHDSDNEDDYDEGNESDDSFIVDDINVEAHNEEPVGRFSDDEEDQWEYLSDDEAADEEREQRRLRQQRRSGRQAERDVQFVEEHQEEEDLSEGEQETEDVDEHEEDDDHEEEQVQLGRRNVRVVEEATFSSDAEGEQEEHDDVQIAEEESKEEEHHESHDVARSRRRNANHILDSEDEDEGAPREEQKEDDVSDGGEGQHDENDEEHEEGDGECGAAIDEGDDEDDRAIGRNPSRKVSRAQWFQEDESEEEEKPSKSDVASSHEREGDGPERPRKRARGRDRQVRIIDEGESDEEQEEMERSIVTANSMQGHDEEDNDEDESQFRRVHQFYEEEEVDERHNYEDAQQDQDEEDVPDYPDEEEDQYQEEDYYSE</sequence>
<dbReference type="InterPro" id="IPR046964">
    <property type="entry name" value="RTN1-4"/>
</dbReference>
<feature type="compositionally biased region" description="Basic and acidic residues" evidence="5">
    <location>
        <begin position="550"/>
        <end position="561"/>
    </location>
</feature>
<dbReference type="Proteomes" id="UP000434957">
    <property type="component" value="Unassembled WGS sequence"/>
</dbReference>
<dbReference type="PANTHER" id="PTHR45799:SF2">
    <property type="entry name" value="RETICULON-LIKE PROTEIN"/>
    <property type="match status" value="1"/>
</dbReference>
<evidence type="ECO:0000256" key="4">
    <source>
        <dbReference type="PROSITE-ProRule" id="PRU00175"/>
    </source>
</evidence>
<proteinExistence type="predicted"/>
<feature type="compositionally biased region" description="Basic and acidic residues" evidence="5">
    <location>
        <begin position="630"/>
        <end position="641"/>
    </location>
</feature>
<feature type="compositionally biased region" description="Basic residues" evidence="5">
    <location>
        <begin position="540"/>
        <end position="549"/>
    </location>
</feature>
<keyword evidence="11" id="KW-1185">Reference proteome</keyword>
<dbReference type="AlphaFoldDB" id="A0A6A3MW52"/>
<keyword evidence="3" id="KW-0862">Zinc</keyword>
<dbReference type="EMBL" id="QXFT01000379">
    <property type="protein sequence ID" value="KAE9345616.1"/>
    <property type="molecule type" value="Genomic_DNA"/>
</dbReference>
<reference evidence="10 12" key="1">
    <citation type="submission" date="2018-09" db="EMBL/GenBank/DDBJ databases">
        <title>Genomic investigation of the strawberry pathogen Phytophthora fragariae indicates pathogenicity is determined by transcriptional variation in three key races.</title>
        <authorList>
            <person name="Adams T.M."/>
            <person name="Armitage A.D."/>
            <person name="Sobczyk M.K."/>
            <person name="Bates H.J."/>
            <person name="Dunwell J.M."/>
            <person name="Nellist C.F."/>
            <person name="Harrison R.J."/>
        </authorList>
    </citation>
    <scope>NUCLEOTIDE SEQUENCE [LARGE SCALE GENOMIC DNA]</scope>
    <source>
        <strain evidence="8 10">SCRP249</strain>
        <strain evidence="7 12">SCRP324</strain>
        <strain evidence="9 11">SCRP333</strain>
    </source>
</reference>
<feature type="compositionally biased region" description="Acidic residues" evidence="5">
    <location>
        <begin position="680"/>
        <end position="690"/>
    </location>
</feature>
<dbReference type="Pfam" id="PF13445">
    <property type="entry name" value="zf-RING_UBOX"/>
    <property type="match status" value="1"/>
</dbReference>
<dbReference type="SUPFAM" id="SSF57850">
    <property type="entry name" value="RING/U-box"/>
    <property type="match status" value="1"/>
</dbReference>
<feature type="region of interest" description="Disordered" evidence="5">
    <location>
        <begin position="528"/>
        <end position="851"/>
    </location>
</feature>
<dbReference type="PANTHER" id="PTHR45799">
    <property type="entry name" value="RETICULON-LIKE PROTEIN"/>
    <property type="match status" value="1"/>
</dbReference>
<organism evidence="7 12">
    <name type="scientific">Phytophthora rubi</name>
    <dbReference type="NCBI Taxonomy" id="129364"/>
    <lineage>
        <taxon>Eukaryota</taxon>
        <taxon>Sar</taxon>
        <taxon>Stramenopiles</taxon>
        <taxon>Oomycota</taxon>
        <taxon>Peronosporomycetes</taxon>
        <taxon>Peronosporales</taxon>
        <taxon>Peronosporaceae</taxon>
        <taxon>Phytophthora</taxon>
    </lineage>
</organism>
<name>A0A6A3MW52_9STRA</name>
<keyword evidence="2 4" id="KW-0863">Zinc-finger</keyword>
<feature type="compositionally biased region" description="Basic and acidic residues" evidence="5">
    <location>
        <begin position="1"/>
        <end position="16"/>
    </location>
</feature>
<feature type="compositionally biased region" description="Acidic residues" evidence="5">
    <location>
        <begin position="823"/>
        <end position="851"/>
    </location>
</feature>
<keyword evidence="1" id="KW-0479">Metal-binding</keyword>
<dbReference type="InterPro" id="IPR017907">
    <property type="entry name" value="Znf_RING_CS"/>
</dbReference>
<feature type="compositionally biased region" description="Acidic residues" evidence="5">
    <location>
        <begin position="483"/>
        <end position="496"/>
    </location>
</feature>
<feature type="compositionally biased region" description="Basic and acidic residues" evidence="5">
    <location>
        <begin position="731"/>
        <end position="750"/>
    </location>
</feature>
<evidence type="ECO:0000313" key="12">
    <source>
        <dbReference type="Proteomes" id="UP000435112"/>
    </source>
</evidence>
<feature type="compositionally biased region" description="Acidic residues" evidence="5">
    <location>
        <begin position="17"/>
        <end position="28"/>
    </location>
</feature>